<dbReference type="STRING" id="1276258.SAPIS_v1c00290"/>
<name>V5RID7_SPIAP</name>
<evidence type="ECO:0000256" key="3">
    <source>
        <dbReference type="ARBA" id="ARBA00008184"/>
    </source>
</evidence>
<keyword evidence="11" id="KW-1185">Reference proteome</keyword>
<proteinExistence type="inferred from homology"/>
<comment type="similarity">
    <text evidence="3 8">Belongs to the uracil-DNA glycosylase (UDG) superfamily. UNG family.</text>
</comment>
<evidence type="ECO:0000259" key="9">
    <source>
        <dbReference type="SMART" id="SM00986"/>
    </source>
</evidence>
<protein>
    <recommendedName>
        <fullName evidence="4 8">Uracil-DNA glycosylase</fullName>
        <shortName evidence="8">UDG</shortName>
        <ecNumber evidence="4 8">3.2.2.27</ecNumber>
    </recommendedName>
</protein>
<evidence type="ECO:0000256" key="6">
    <source>
        <dbReference type="ARBA" id="ARBA00022801"/>
    </source>
</evidence>
<dbReference type="PANTHER" id="PTHR11264:SF0">
    <property type="entry name" value="URACIL-DNA GLYCOSYLASE"/>
    <property type="match status" value="1"/>
</dbReference>
<dbReference type="OrthoDB" id="9804372at2"/>
<dbReference type="EMBL" id="CP006682">
    <property type="protein sequence ID" value="AHB35876.1"/>
    <property type="molecule type" value="Genomic_DNA"/>
</dbReference>
<reference evidence="10 11" key="1">
    <citation type="journal article" date="2014" name="Genome Announc.">
        <title>Complete Genome Sequence of Spiroplasma apis B31T (ATCC 33834), a Bacterium Associated with May Disease of Honeybees (Apis mellifera).</title>
        <authorList>
            <person name="Ku C."/>
            <person name="Lo W.S."/>
            <person name="Chen L.L."/>
            <person name="Kuo C.H."/>
        </authorList>
    </citation>
    <scope>NUCLEOTIDE SEQUENCE [LARGE SCALE GENOMIC DNA]</scope>
    <source>
        <strain evidence="10">B31</strain>
    </source>
</reference>
<evidence type="ECO:0000256" key="4">
    <source>
        <dbReference type="ARBA" id="ARBA00012030"/>
    </source>
</evidence>
<feature type="domain" description="Uracil-DNA glycosylase-like" evidence="9">
    <location>
        <begin position="46"/>
        <end position="206"/>
    </location>
</feature>
<keyword evidence="6 8" id="KW-0378">Hydrolase</keyword>
<dbReference type="InterPro" id="IPR005122">
    <property type="entry name" value="Uracil-DNA_glycosylase-like"/>
</dbReference>
<feature type="active site" description="Proton acceptor" evidence="8">
    <location>
        <position position="61"/>
    </location>
</feature>
<evidence type="ECO:0000313" key="10">
    <source>
        <dbReference type="EMBL" id="AHB35876.1"/>
    </source>
</evidence>
<dbReference type="AlphaFoldDB" id="V5RID7"/>
<dbReference type="CDD" id="cd10027">
    <property type="entry name" value="UDG-F1-like"/>
    <property type="match status" value="1"/>
</dbReference>
<dbReference type="PANTHER" id="PTHR11264">
    <property type="entry name" value="URACIL-DNA GLYCOSYLASE"/>
    <property type="match status" value="1"/>
</dbReference>
<dbReference type="SUPFAM" id="SSF52141">
    <property type="entry name" value="Uracil-DNA glycosylase-like"/>
    <property type="match status" value="1"/>
</dbReference>
<keyword evidence="7 8" id="KW-0234">DNA repair</keyword>
<keyword evidence="5 8" id="KW-0227">DNA damage</keyword>
<dbReference type="Proteomes" id="UP000018550">
    <property type="component" value="Chromosome"/>
</dbReference>
<evidence type="ECO:0000256" key="8">
    <source>
        <dbReference type="HAMAP-Rule" id="MF_00148"/>
    </source>
</evidence>
<dbReference type="NCBIfam" id="TIGR00628">
    <property type="entry name" value="ung"/>
    <property type="match status" value="1"/>
</dbReference>
<dbReference type="InterPro" id="IPR036895">
    <property type="entry name" value="Uracil-DNA_glycosylase-like_sf"/>
</dbReference>
<dbReference type="eggNOG" id="COG0692">
    <property type="taxonomic scope" value="Bacteria"/>
</dbReference>
<dbReference type="RefSeq" id="WP_023788810.1">
    <property type="nucleotide sequence ID" value="NC_022998.1"/>
</dbReference>
<dbReference type="GO" id="GO:0097510">
    <property type="term" value="P:base-excision repair, AP site formation via deaminated base removal"/>
    <property type="evidence" value="ECO:0007669"/>
    <property type="project" value="TreeGrafter"/>
</dbReference>
<dbReference type="NCBIfam" id="NF003589">
    <property type="entry name" value="PRK05254.1-2"/>
    <property type="match status" value="1"/>
</dbReference>
<evidence type="ECO:0000256" key="2">
    <source>
        <dbReference type="ARBA" id="ARBA00002631"/>
    </source>
</evidence>
<dbReference type="HAMAP" id="MF_00148">
    <property type="entry name" value="UDG"/>
    <property type="match status" value="1"/>
</dbReference>
<dbReference type="InterPro" id="IPR002043">
    <property type="entry name" value="UDG_fam1"/>
</dbReference>
<dbReference type="KEGG" id="sapi:SAPIS_v1c00290"/>
<dbReference type="NCBIfam" id="NF003592">
    <property type="entry name" value="PRK05254.1-5"/>
    <property type="match status" value="1"/>
</dbReference>
<dbReference type="Gene3D" id="3.40.470.10">
    <property type="entry name" value="Uracil-DNA glycosylase-like domain"/>
    <property type="match status" value="1"/>
</dbReference>
<dbReference type="Pfam" id="PF03167">
    <property type="entry name" value="UDG"/>
    <property type="match status" value="1"/>
</dbReference>
<accession>V5RID7</accession>
<evidence type="ECO:0000256" key="1">
    <source>
        <dbReference type="ARBA" id="ARBA00001400"/>
    </source>
</evidence>
<dbReference type="GO" id="GO:0004844">
    <property type="term" value="F:uracil DNA N-glycosylase activity"/>
    <property type="evidence" value="ECO:0007669"/>
    <property type="project" value="UniProtKB-UniRule"/>
</dbReference>
<gene>
    <name evidence="8 10" type="primary">ung</name>
    <name evidence="10" type="ORF">SAPIS_v1c00290</name>
</gene>
<keyword evidence="8" id="KW-0963">Cytoplasm</keyword>
<evidence type="ECO:0000313" key="11">
    <source>
        <dbReference type="Proteomes" id="UP000018550"/>
    </source>
</evidence>
<dbReference type="SMART" id="SM00987">
    <property type="entry name" value="UreE_C"/>
    <property type="match status" value="1"/>
</dbReference>
<dbReference type="GO" id="GO:0005737">
    <property type="term" value="C:cytoplasm"/>
    <property type="evidence" value="ECO:0007669"/>
    <property type="project" value="UniProtKB-SubCell"/>
</dbReference>
<comment type="subcellular location">
    <subcellularLocation>
        <location evidence="8">Cytoplasm</location>
    </subcellularLocation>
</comment>
<dbReference type="SMART" id="SM00986">
    <property type="entry name" value="UDG"/>
    <property type="match status" value="1"/>
</dbReference>
<evidence type="ECO:0000256" key="5">
    <source>
        <dbReference type="ARBA" id="ARBA00022763"/>
    </source>
</evidence>
<comment type="function">
    <text evidence="2 8">Excises uracil residues from the DNA which can arise as a result of misincorporation of dUMP residues by DNA polymerase or due to deamination of cytosine.</text>
</comment>
<comment type="catalytic activity">
    <reaction evidence="1 8">
        <text>Hydrolyzes single-stranded DNA or mismatched double-stranded DNA and polynucleotides, releasing free uracil.</text>
        <dbReference type="EC" id="3.2.2.27"/>
    </reaction>
</comment>
<sequence>MQNVKNGWKILFEKNNIFEGINKTLLKIKNLNNVYPTYEEIFRVFELVDVPEVQVVILGQDPYHKPGVANGIAFSCANNINAPPSLKNIFKELKNDLDIDHTLNNDLSSWVKQGVLLLNTCLTVEKGKPGSHKNLGWEELIIKILNQLNKQNKNIIYCLWGNHAKNLYNNLEYLNKLVIFSAHPSPFSYKKGFEGSKPFSKINNILSCLGKNPINWEK</sequence>
<dbReference type="PATRIC" id="fig|1276258.3.peg.29"/>
<dbReference type="EC" id="3.2.2.27" evidence="4 8"/>
<evidence type="ECO:0000256" key="7">
    <source>
        <dbReference type="ARBA" id="ARBA00023204"/>
    </source>
</evidence>
<dbReference type="NCBIfam" id="NF003588">
    <property type="entry name" value="PRK05254.1-1"/>
    <property type="match status" value="1"/>
</dbReference>
<dbReference type="HOGENOM" id="CLU_032162_3_2_14"/>
<organism evidence="10 11">
    <name type="scientific">Spiroplasma apis B31</name>
    <dbReference type="NCBI Taxonomy" id="1276258"/>
    <lineage>
        <taxon>Bacteria</taxon>
        <taxon>Bacillati</taxon>
        <taxon>Mycoplasmatota</taxon>
        <taxon>Mollicutes</taxon>
        <taxon>Entomoplasmatales</taxon>
        <taxon>Spiroplasmataceae</taxon>
        <taxon>Spiroplasma</taxon>
    </lineage>
</organism>